<protein>
    <recommendedName>
        <fullName evidence="5">3-keto-disaccharide hydrolase domain-containing protein</fullName>
    </recommendedName>
</protein>
<feature type="signal peptide" evidence="2">
    <location>
        <begin position="1"/>
        <end position="23"/>
    </location>
</feature>
<dbReference type="RefSeq" id="WP_344833348.1">
    <property type="nucleotide sequence ID" value="NZ_BAAAUV010000015.1"/>
</dbReference>
<reference evidence="4" key="1">
    <citation type="journal article" date="2019" name="Int. J. Syst. Evol. Microbiol.">
        <title>The Global Catalogue of Microorganisms (GCM) 10K type strain sequencing project: providing services to taxonomists for standard genome sequencing and annotation.</title>
        <authorList>
            <consortium name="The Broad Institute Genomics Platform"/>
            <consortium name="The Broad Institute Genome Sequencing Center for Infectious Disease"/>
            <person name="Wu L."/>
            <person name="Ma J."/>
        </authorList>
    </citation>
    <scope>NUCLEOTIDE SEQUENCE [LARGE SCALE GENOMIC DNA]</scope>
    <source>
        <strain evidence="4">JCM 9377</strain>
    </source>
</reference>
<organism evidence="3 4">
    <name type="scientific">Actinocorallia longicatena</name>
    <dbReference type="NCBI Taxonomy" id="111803"/>
    <lineage>
        <taxon>Bacteria</taxon>
        <taxon>Bacillati</taxon>
        <taxon>Actinomycetota</taxon>
        <taxon>Actinomycetes</taxon>
        <taxon>Streptosporangiales</taxon>
        <taxon>Thermomonosporaceae</taxon>
        <taxon>Actinocorallia</taxon>
    </lineage>
</organism>
<feature type="compositionally biased region" description="Pro residues" evidence="1">
    <location>
        <begin position="28"/>
        <end position="41"/>
    </location>
</feature>
<accession>A0ABP6QF00</accession>
<keyword evidence="4" id="KW-1185">Reference proteome</keyword>
<dbReference type="EMBL" id="BAAAUV010000015">
    <property type="protein sequence ID" value="GAA3225451.1"/>
    <property type="molecule type" value="Genomic_DNA"/>
</dbReference>
<proteinExistence type="predicted"/>
<feature type="chain" id="PRO_5047161516" description="3-keto-disaccharide hydrolase domain-containing protein" evidence="2">
    <location>
        <begin position="24"/>
        <end position="271"/>
    </location>
</feature>
<comment type="caution">
    <text evidence="3">The sequence shown here is derived from an EMBL/GenBank/DDBJ whole genome shotgun (WGS) entry which is preliminary data.</text>
</comment>
<dbReference type="Proteomes" id="UP001501237">
    <property type="component" value="Unassembled WGS sequence"/>
</dbReference>
<keyword evidence="2" id="KW-0732">Signal</keyword>
<feature type="region of interest" description="Disordered" evidence="1">
    <location>
        <begin position="19"/>
        <end position="41"/>
    </location>
</feature>
<evidence type="ECO:0000313" key="4">
    <source>
        <dbReference type="Proteomes" id="UP001501237"/>
    </source>
</evidence>
<evidence type="ECO:0000256" key="1">
    <source>
        <dbReference type="SAM" id="MobiDB-lite"/>
    </source>
</evidence>
<sequence>MKRLVLSCAVVVLAATACSPSTATPDPVSAPTPAVTPPSPGEPLFSADLSGRNRLLTNEYAHWNKGKGVRSQQWDVTSGSLFLRDGVGWSGRPDAKLPDKLSRTGNNSSVFRMTTRQKNFRDVRVDLKLRNLGLSKQATSGGWDGVHLFLRWQSERDLYAVTLNRRDNTVVVKRKLPGGSSNGGHYAEIQREPYSVPEGLWQPFSVTIQNTGPTVTIMIFVNDRLILKAEDKGTRMPLKADRGPQITKAGAVGIRADNCEFEFSDFKVYAL</sequence>
<evidence type="ECO:0000313" key="3">
    <source>
        <dbReference type="EMBL" id="GAA3225451.1"/>
    </source>
</evidence>
<evidence type="ECO:0000256" key="2">
    <source>
        <dbReference type="SAM" id="SignalP"/>
    </source>
</evidence>
<evidence type="ECO:0008006" key="5">
    <source>
        <dbReference type="Google" id="ProtNLM"/>
    </source>
</evidence>
<dbReference type="PROSITE" id="PS51257">
    <property type="entry name" value="PROKAR_LIPOPROTEIN"/>
    <property type="match status" value="1"/>
</dbReference>
<gene>
    <name evidence="3" type="ORF">GCM10010468_53110</name>
</gene>
<name>A0ABP6QF00_9ACTN</name>
<dbReference type="Gene3D" id="2.60.120.560">
    <property type="entry name" value="Exo-inulinase, domain 1"/>
    <property type="match status" value="1"/>
</dbReference>